<reference evidence="10" key="1">
    <citation type="submission" date="2016-10" db="EMBL/GenBank/DDBJ databases">
        <authorList>
            <person name="Varghese N."/>
            <person name="Submissions S."/>
        </authorList>
    </citation>
    <scope>NUCLEOTIDE SEQUENCE [LARGE SCALE GENOMIC DNA]</scope>
    <source>
        <strain evidence="10">CBMB127</strain>
    </source>
</reference>
<dbReference type="InterPro" id="IPR013785">
    <property type="entry name" value="Aldolase_TIM"/>
</dbReference>
<dbReference type="PANTHER" id="PTHR10578">
    <property type="entry name" value="S -2-HYDROXY-ACID OXIDASE-RELATED"/>
    <property type="match status" value="1"/>
</dbReference>
<dbReference type="PIRSF" id="PIRSF000138">
    <property type="entry name" value="Al-hdrx_acd_dh"/>
    <property type="match status" value="1"/>
</dbReference>
<comment type="similarity">
    <text evidence="5">Belongs to the FMN-dependent alpha-hydroxy acid dehydrogenase family.</text>
</comment>
<gene>
    <name evidence="9" type="ORF">SAMN05192566_1723</name>
</gene>
<feature type="binding site" evidence="7">
    <location>
        <position position="236"/>
    </location>
    <ligand>
        <name>FMN</name>
        <dbReference type="ChEBI" id="CHEBI:58210"/>
    </ligand>
</feature>
<protein>
    <submittedName>
        <fullName evidence="9">4-hydroxymandelate oxidase</fullName>
    </submittedName>
</protein>
<feature type="binding site" evidence="7">
    <location>
        <position position="116"/>
    </location>
    <ligand>
        <name>FMN</name>
        <dbReference type="ChEBI" id="CHEBI:58210"/>
    </ligand>
</feature>
<evidence type="ECO:0000256" key="3">
    <source>
        <dbReference type="ARBA" id="ARBA00022643"/>
    </source>
</evidence>
<feature type="domain" description="FMN hydroxy acid dehydrogenase" evidence="8">
    <location>
        <begin position="8"/>
        <end position="365"/>
    </location>
</feature>
<keyword evidence="10" id="KW-1185">Reference proteome</keyword>
<dbReference type="STRING" id="492660.SAMN05192566_1723"/>
<dbReference type="RefSeq" id="WP_091471923.1">
    <property type="nucleotide sequence ID" value="NZ_FNFX01000003.1"/>
</dbReference>
<evidence type="ECO:0000313" key="10">
    <source>
        <dbReference type="Proteomes" id="UP000198629"/>
    </source>
</evidence>
<dbReference type="SUPFAM" id="SSF51395">
    <property type="entry name" value="FMN-linked oxidoreductases"/>
    <property type="match status" value="1"/>
</dbReference>
<dbReference type="GO" id="GO:0010181">
    <property type="term" value="F:FMN binding"/>
    <property type="evidence" value="ECO:0007669"/>
    <property type="project" value="InterPro"/>
</dbReference>
<dbReference type="OrthoDB" id="9770452at2"/>
<evidence type="ECO:0000313" key="9">
    <source>
        <dbReference type="EMBL" id="SDK57487.1"/>
    </source>
</evidence>
<feature type="binding site" evidence="7">
    <location>
        <position position="258"/>
    </location>
    <ligand>
        <name>FMN</name>
        <dbReference type="ChEBI" id="CHEBI:58210"/>
    </ligand>
</feature>
<name>A0A1G9D0N5_9PROT</name>
<dbReference type="FunFam" id="3.20.20.70:FF:000029">
    <property type="entry name" value="L-lactate dehydrogenase"/>
    <property type="match status" value="1"/>
</dbReference>
<dbReference type="CDD" id="cd02809">
    <property type="entry name" value="alpha_hydroxyacid_oxid_FMN"/>
    <property type="match status" value="1"/>
</dbReference>
<evidence type="ECO:0000256" key="1">
    <source>
        <dbReference type="ARBA" id="ARBA00001917"/>
    </source>
</evidence>
<dbReference type="PROSITE" id="PS51349">
    <property type="entry name" value="FMN_HYDROXY_ACID_DH_2"/>
    <property type="match status" value="1"/>
</dbReference>
<dbReference type="Pfam" id="PF01070">
    <property type="entry name" value="FMN_dh"/>
    <property type="match status" value="1"/>
</dbReference>
<proteinExistence type="inferred from homology"/>
<evidence type="ECO:0000256" key="7">
    <source>
        <dbReference type="PIRSR" id="PIRSR000138-2"/>
    </source>
</evidence>
<feature type="active site" description="Proton acceptor" evidence="6">
    <location>
        <position position="260"/>
    </location>
</feature>
<keyword evidence="2 7" id="KW-0285">Flavoprotein</keyword>
<sequence length="365" mass="38336">MAAAPLTAIPADIVCAADYERYARQHLPEQAWAYLQGGAADELTLQANLAAWPALKLWPRALTDVRGGHTRCTLFGDTLAHPILLAPVATQRLFHEQGELATTLAASVMGGVAVVSTQASLPLEDIASQAQGPLWFQLYWQGNRDATLALVKRAEAAGYHALVLTVDAPVSGARNREQRAGFSVPAAVAQSNVAPIAMPALQEHMSPVFDGLMTLAPTWEDIAWLIRQTSLPLLFKGVMHPDDAVKAVDSGAAGVVVSNHGGRVLDSAPATLSALGEVVAAVNGTVPVLVDGGIRRGTDILKARALGATAVMIGRPYIHALATAGALGVAHLIRLLREELEIAMALTGCQTLDTIHPGVLAENKD</sequence>
<evidence type="ECO:0000256" key="5">
    <source>
        <dbReference type="ARBA" id="ARBA00024042"/>
    </source>
</evidence>
<feature type="binding site" evidence="7">
    <location>
        <position position="139"/>
    </location>
    <ligand>
        <name>glyoxylate</name>
        <dbReference type="ChEBI" id="CHEBI:36655"/>
    </ligand>
</feature>
<feature type="binding site" evidence="7">
    <location>
        <begin position="314"/>
        <end position="315"/>
    </location>
    <ligand>
        <name>FMN</name>
        <dbReference type="ChEBI" id="CHEBI:58210"/>
    </ligand>
</feature>
<dbReference type="Gene3D" id="3.20.20.70">
    <property type="entry name" value="Aldolase class I"/>
    <property type="match status" value="1"/>
</dbReference>
<feature type="binding site" evidence="7">
    <location>
        <position position="34"/>
    </location>
    <ligand>
        <name>glyoxylate</name>
        <dbReference type="ChEBI" id="CHEBI:36655"/>
    </ligand>
</feature>
<dbReference type="InterPro" id="IPR000262">
    <property type="entry name" value="FMN-dep_DH"/>
</dbReference>
<dbReference type="PANTHER" id="PTHR10578:SF107">
    <property type="entry name" value="2-HYDROXYACID OXIDASE 1"/>
    <property type="match status" value="1"/>
</dbReference>
<keyword evidence="4" id="KW-0560">Oxidoreductase</keyword>
<organism evidence="9 10">
    <name type="scientific">Methylophilus rhizosphaerae</name>
    <dbReference type="NCBI Taxonomy" id="492660"/>
    <lineage>
        <taxon>Bacteria</taxon>
        <taxon>Pseudomonadati</taxon>
        <taxon>Pseudomonadota</taxon>
        <taxon>Betaproteobacteria</taxon>
        <taxon>Nitrosomonadales</taxon>
        <taxon>Methylophilaceae</taxon>
        <taxon>Methylophilus</taxon>
    </lineage>
</organism>
<feature type="binding site" evidence="7">
    <location>
        <position position="174"/>
    </location>
    <ligand>
        <name>glyoxylate</name>
        <dbReference type="ChEBI" id="CHEBI:36655"/>
    </ligand>
</feature>
<evidence type="ECO:0000256" key="6">
    <source>
        <dbReference type="PIRSR" id="PIRSR000138-1"/>
    </source>
</evidence>
<feature type="binding site" evidence="7">
    <location>
        <position position="165"/>
    </location>
    <ligand>
        <name>FMN</name>
        <dbReference type="ChEBI" id="CHEBI:58210"/>
    </ligand>
</feature>
<dbReference type="InterPro" id="IPR037396">
    <property type="entry name" value="FMN_HAD"/>
</dbReference>
<accession>A0A1G9D0N5</accession>
<dbReference type="InterPro" id="IPR012133">
    <property type="entry name" value="Alpha-hydoxy_acid_DH_FMN"/>
</dbReference>
<dbReference type="GO" id="GO:0016614">
    <property type="term" value="F:oxidoreductase activity, acting on CH-OH group of donors"/>
    <property type="evidence" value="ECO:0007669"/>
    <property type="project" value="UniProtKB-ARBA"/>
</dbReference>
<feature type="binding site" evidence="7">
    <location>
        <begin position="291"/>
        <end position="295"/>
    </location>
    <ligand>
        <name>FMN</name>
        <dbReference type="ChEBI" id="CHEBI:58210"/>
    </ligand>
</feature>
<feature type="binding site" evidence="7">
    <location>
        <begin position="87"/>
        <end position="89"/>
    </location>
    <ligand>
        <name>FMN</name>
        <dbReference type="ChEBI" id="CHEBI:58210"/>
    </ligand>
</feature>
<dbReference type="Proteomes" id="UP000198629">
    <property type="component" value="Unassembled WGS sequence"/>
</dbReference>
<feature type="binding site" evidence="7">
    <location>
        <position position="260"/>
    </location>
    <ligand>
        <name>glyoxylate</name>
        <dbReference type="ChEBI" id="CHEBI:36655"/>
    </ligand>
</feature>
<feature type="binding site" evidence="7">
    <location>
        <position position="137"/>
    </location>
    <ligand>
        <name>FMN</name>
        <dbReference type="ChEBI" id="CHEBI:58210"/>
    </ligand>
</feature>
<dbReference type="AlphaFoldDB" id="A0A1G9D0N5"/>
<evidence type="ECO:0000259" key="8">
    <source>
        <dbReference type="PROSITE" id="PS51349"/>
    </source>
</evidence>
<comment type="cofactor">
    <cofactor evidence="1">
        <name>FMN</name>
        <dbReference type="ChEBI" id="CHEBI:58210"/>
    </cofactor>
</comment>
<feature type="binding site" evidence="7">
    <location>
        <position position="263"/>
    </location>
    <ligand>
        <name>glyoxylate</name>
        <dbReference type="ChEBI" id="CHEBI:36655"/>
    </ligand>
</feature>
<dbReference type="EMBL" id="FNFX01000003">
    <property type="protein sequence ID" value="SDK57487.1"/>
    <property type="molecule type" value="Genomic_DNA"/>
</dbReference>
<keyword evidence="3 7" id="KW-0288">FMN</keyword>
<evidence type="ECO:0000256" key="4">
    <source>
        <dbReference type="ARBA" id="ARBA00023002"/>
    </source>
</evidence>
<evidence type="ECO:0000256" key="2">
    <source>
        <dbReference type="ARBA" id="ARBA00022630"/>
    </source>
</evidence>